<keyword evidence="1" id="KW-1133">Transmembrane helix</keyword>
<evidence type="ECO:0000256" key="1">
    <source>
        <dbReference type="SAM" id="Phobius"/>
    </source>
</evidence>
<gene>
    <name evidence="2" type="ORF">Q8F55_000092</name>
</gene>
<dbReference type="RefSeq" id="XP_069212292.1">
    <property type="nucleotide sequence ID" value="XM_069348748.1"/>
</dbReference>
<feature type="transmembrane region" description="Helical" evidence="1">
    <location>
        <begin position="29"/>
        <end position="49"/>
    </location>
</feature>
<dbReference type="EMBL" id="JBBXJM010000001">
    <property type="protein sequence ID" value="KAL1412348.1"/>
    <property type="molecule type" value="Genomic_DNA"/>
</dbReference>
<reference evidence="2 3" key="1">
    <citation type="submission" date="2023-08" db="EMBL/GenBank/DDBJ databases">
        <title>Annotated Genome Sequence of Vanrija albida AlHP1.</title>
        <authorList>
            <person name="Herzog R."/>
        </authorList>
    </citation>
    <scope>NUCLEOTIDE SEQUENCE [LARGE SCALE GENOMIC DNA]</scope>
    <source>
        <strain evidence="2 3">AlHP1</strain>
    </source>
</reference>
<comment type="caution">
    <text evidence="2">The sequence shown here is derived from an EMBL/GenBank/DDBJ whole genome shotgun (WGS) entry which is preliminary data.</text>
</comment>
<keyword evidence="1" id="KW-0472">Membrane</keyword>
<keyword evidence="3" id="KW-1185">Reference proteome</keyword>
<accession>A0ABR3QCC0</accession>
<keyword evidence="1" id="KW-0812">Transmembrane</keyword>
<evidence type="ECO:0000313" key="2">
    <source>
        <dbReference type="EMBL" id="KAL1412348.1"/>
    </source>
</evidence>
<organism evidence="2 3">
    <name type="scientific">Vanrija albida</name>
    <dbReference type="NCBI Taxonomy" id="181172"/>
    <lineage>
        <taxon>Eukaryota</taxon>
        <taxon>Fungi</taxon>
        <taxon>Dikarya</taxon>
        <taxon>Basidiomycota</taxon>
        <taxon>Agaricomycotina</taxon>
        <taxon>Tremellomycetes</taxon>
        <taxon>Trichosporonales</taxon>
        <taxon>Trichosporonaceae</taxon>
        <taxon>Vanrija</taxon>
    </lineage>
</organism>
<feature type="transmembrane region" description="Helical" evidence="1">
    <location>
        <begin position="305"/>
        <end position="327"/>
    </location>
</feature>
<dbReference type="GeneID" id="95981135"/>
<evidence type="ECO:0000313" key="3">
    <source>
        <dbReference type="Proteomes" id="UP001565368"/>
    </source>
</evidence>
<proteinExistence type="predicted"/>
<sequence>MDVLNAALTVSYPVHRAYPFGRWFHRVSALMLAAAGVFVVVWSVAVSAYEPVPVTSATFEPPPAGGWYAALLGPPRPCQPVILAPGDTLRTTNAVFAWLPTSPAAYAGERLNCSVEGMTIAVAGPSVVSELVATCSGAFATTLTASHASNGANSSTGAVFASLGLLAPPRTAVVGALDAVAADLGARLRAISDAPGFPRLAASVTLAANAFAVLTAQLGENTTATALPDSLRTPVANYIAVLSTAAAYDLGLESNTSVATADGFGALSPLAGAESLAAAPKPLPQPPGATWATRYQCTGYARKPLGAAVASSLATAGALWLALLAAFHTLTRLATRATSQRTNLDLSFGPDGSDKYGVSDMATNGTNPSARRTSIDTVTYAYEPVRARDVDELARYMRMGEYCERGERGARGERSERGSRRK</sequence>
<protein>
    <submittedName>
        <fullName evidence="2">Uncharacterized protein</fullName>
    </submittedName>
</protein>
<dbReference type="Proteomes" id="UP001565368">
    <property type="component" value="Unassembled WGS sequence"/>
</dbReference>
<name>A0ABR3QCC0_9TREE</name>